<dbReference type="NCBIfam" id="TIGR00413">
    <property type="entry name" value="rlpA"/>
    <property type="match status" value="1"/>
</dbReference>
<dbReference type="InterPro" id="IPR012997">
    <property type="entry name" value="RplA"/>
</dbReference>
<protein>
    <recommendedName>
        <fullName evidence="3">Probable endolytic peptidoglycan transglycosylase RlpA</fullName>
        <ecNumber evidence="3">4.2.2.-</ecNumber>
    </recommendedName>
</protein>
<proteinExistence type="inferred from homology"/>
<keyword evidence="1 3" id="KW-0456">Lyase</keyword>
<feature type="domain" description="RlpA-like protein double-psi beta-barrel" evidence="5">
    <location>
        <begin position="25"/>
        <end position="113"/>
    </location>
</feature>
<evidence type="ECO:0000313" key="6">
    <source>
        <dbReference type="EMBL" id="SIO25277.1"/>
    </source>
</evidence>
<dbReference type="CDD" id="cd22268">
    <property type="entry name" value="DPBB_RlpA-like"/>
    <property type="match status" value="1"/>
</dbReference>
<keyword evidence="6" id="KW-0449">Lipoprotein</keyword>
<accession>A0A1N6HZS7</accession>
<dbReference type="InterPro" id="IPR009009">
    <property type="entry name" value="RlpA-like_DPBB"/>
</dbReference>
<comment type="similarity">
    <text evidence="3 4">Belongs to the RlpA family.</text>
</comment>
<dbReference type="AlphaFoldDB" id="A0A1N6HZS7"/>
<reference evidence="7" key="1">
    <citation type="submission" date="2016-11" db="EMBL/GenBank/DDBJ databases">
        <authorList>
            <person name="Varghese N."/>
            <person name="Submissions S."/>
        </authorList>
    </citation>
    <scope>NUCLEOTIDE SEQUENCE [LARGE SCALE GENOMIC DNA]</scope>
    <source>
        <strain evidence="7">DSM 15292</strain>
    </source>
</reference>
<evidence type="ECO:0000259" key="5">
    <source>
        <dbReference type="Pfam" id="PF03330"/>
    </source>
</evidence>
<dbReference type="Pfam" id="PF03330">
    <property type="entry name" value="DPBB_1"/>
    <property type="match status" value="1"/>
</dbReference>
<dbReference type="GO" id="GO:0071555">
    <property type="term" value="P:cell wall organization"/>
    <property type="evidence" value="ECO:0007669"/>
    <property type="project" value="UniProtKB-KW"/>
</dbReference>
<comment type="function">
    <text evidence="3">Lytic transglycosylase with a strong preference for naked glycan strands that lack stem peptides.</text>
</comment>
<organism evidence="6 7">
    <name type="scientific">Algoriphagus halophilus</name>
    <dbReference type="NCBI Taxonomy" id="226505"/>
    <lineage>
        <taxon>Bacteria</taxon>
        <taxon>Pseudomonadati</taxon>
        <taxon>Bacteroidota</taxon>
        <taxon>Cytophagia</taxon>
        <taxon>Cytophagales</taxon>
        <taxon>Cyclobacteriaceae</taxon>
        <taxon>Algoriphagus</taxon>
    </lineage>
</organism>
<keyword evidence="2 3" id="KW-0961">Cell wall biogenesis/degradation</keyword>
<dbReference type="GO" id="GO:0008932">
    <property type="term" value="F:lytic endotransglycosylase activity"/>
    <property type="evidence" value="ECO:0007669"/>
    <property type="project" value="UniProtKB-UniRule"/>
</dbReference>
<evidence type="ECO:0000256" key="1">
    <source>
        <dbReference type="ARBA" id="ARBA00023239"/>
    </source>
</evidence>
<dbReference type="Proteomes" id="UP000185221">
    <property type="component" value="Unassembled WGS sequence"/>
</dbReference>
<dbReference type="PANTHER" id="PTHR34183:SF1">
    <property type="entry name" value="ENDOLYTIC PEPTIDOGLYCAN TRANSGLYCOSYLASE RLPA"/>
    <property type="match status" value="1"/>
</dbReference>
<name>A0A1N6HZS7_9BACT</name>
<dbReference type="STRING" id="226505.SAMN05444394_4175"/>
<dbReference type="InterPro" id="IPR034718">
    <property type="entry name" value="RlpA"/>
</dbReference>
<dbReference type="Gene3D" id="2.40.40.10">
    <property type="entry name" value="RlpA-like domain"/>
    <property type="match status" value="1"/>
</dbReference>
<evidence type="ECO:0000256" key="4">
    <source>
        <dbReference type="RuleBase" id="RU003495"/>
    </source>
</evidence>
<dbReference type="GO" id="GO:0000270">
    <property type="term" value="P:peptidoglycan metabolic process"/>
    <property type="evidence" value="ECO:0007669"/>
    <property type="project" value="UniProtKB-UniRule"/>
</dbReference>
<sequence length="166" mass="18584">MFLVFGLLAVSFAEASTQGDSLLIQEGVASFYGKRFHLRKTSNGEIFHMDSLTAAHKTLPFGTVLKVTRVDTGTSVWVKVNDRLPKYSKRIIDLSQAAASELDMIHDGITMVKLEVIEPEVIEILIDYYGEEKPLSIRLRPIAFAINYTKPSPDWSLVKHPAAFFP</sequence>
<gene>
    <name evidence="3" type="primary">rlpA</name>
    <name evidence="6" type="ORF">SAMN05444394_4175</name>
</gene>
<evidence type="ECO:0000256" key="2">
    <source>
        <dbReference type="ARBA" id="ARBA00023316"/>
    </source>
</evidence>
<keyword evidence="7" id="KW-1185">Reference proteome</keyword>
<dbReference type="SUPFAM" id="SSF50685">
    <property type="entry name" value="Barwin-like endoglucanases"/>
    <property type="match status" value="1"/>
</dbReference>
<evidence type="ECO:0000313" key="7">
    <source>
        <dbReference type="Proteomes" id="UP000185221"/>
    </source>
</evidence>
<dbReference type="EMBL" id="FSRC01000004">
    <property type="protein sequence ID" value="SIO25277.1"/>
    <property type="molecule type" value="Genomic_DNA"/>
</dbReference>
<dbReference type="InterPro" id="IPR036908">
    <property type="entry name" value="RlpA-like_sf"/>
</dbReference>
<evidence type="ECO:0000256" key="3">
    <source>
        <dbReference type="HAMAP-Rule" id="MF_02071"/>
    </source>
</evidence>
<dbReference type="HAMAP" id="MF_02071">
    <property type="entry name" value="RlpA"/>
    <property type="match status" value="1"/>
</dbReference>
<dbReference type="PANTHER" id="PTHR34183">
    <property type="entry name" value="ENDOLYTIC PEPTIDOGLYCAN TRANSGLYCOSYLASE RLPA"/>
    <property type="match status" value="1"/>
</dbReference>
<dbReference type="EC" id="4.2.2.-" evidence="3"/>